<dbReference type="GO" id="GO:0003729">
    <property type="term" value="F:mRNA binding"/>
    <property type="evidence" value="ECO:0007669"/>
    <property type="project" value="InterPro"/>
</dbReference>
<evidence type="ECO:0000259" key="7">
    <source>
        <dbReference type="PROSITE" id="PS50103"/>
    </source>
</evidence>
<dbReference type="InterPro" id="IPR036855">
    <property type="entry name" value="Znf_CCCH_sf"/>
</dbReference>
<feature type="compositionally biased region" description="Low complexity" evidence="6">
    <location>
        <begin position="121"/>
        <end position="131"/>
    </location>
</feature>
<dbReference type="InterPro" id="IPR045877">
    <property type="entry name" value="ZFP36-like"/>
</dbReference>
<evidence type="ECO:0000256" key="6">
    <source>
        <dbReference type="SAM" id="MobiDB-lite"/>
    </source>
</evidence>
<dbReference type="InterPro" id="IPR000571">
    <property type="entry name" value="Znf_CCCH"/>
</dbReference>
<evidence type="ECO:0000256" key="2">
    <source>
        <dbReference type="ARBA" id="ARBA00022737"/>
    </source>
</evidence>
<dbReference type="PROSITE" id="PS50103">
    <property type="entry name" value="ZF_C3H1"/>
    <property type="match status" value="2"/>
</dbReference>
<keyword evidence="4 5" id="KW-0862">Zinc</keyword>
<protein>
    <recommendedName>
        <fullName evidence="7">C3H1-type domain-containing protein</fullName>
    </recommendedName>
</protein>
<feature type="domain" description="C3H1-type" evidence="7">
    <location>
        <begin position="31"/>
        <end position="57"/>
    </location>
</feature>
<feature type="domain" description="C3H1-type" evidence="7">
    <location>
        <begin position="65"/>
        <end position="93"/>
    </location>
</feature>
<proteinExistence type="predicted"/>
<feature type="compositionally biased region" description="Low complexity" evidence="6">
    <location>
        <begin position="156"/>
        <end position="177"/>
    </location>
</feature>
<keyword evidence="2" id="KW-0677">Repeat</keyword>
<sequence>MQSARSANMPRRSVKARSENGESRVVFRQQFFKTELCRFYQSGCARGKDCCYAHGEGELRIAPDLNKTSLCKDWVNRRCPLKAEACPFAHGWGDMRATPAFVEYGARQSRKAPARGPSQSEAAGAEGRAAAPTRVPRRSGCGLAGPAKPSLEAESRASSPSRSSSSRSSSSSGASSAGKDKPPAETPSSQGGSSAGEAGRAEGEPLRVAIMLQPCWGPAEVPVLSLQQLAPAGLLPPCLLQGLPDNRALEALLKQAMPDHYED</sequence>
<evidence type="ECO:0000256" key="3">
    <source>
        <dbReference type="ARBA" id="ARBA00022771"/>
    </source>
</evidence>
<dbReference type="SUPFAM" id="SSF90229">
    <property type="entry name" value="CCCH zinc finger"/>
    <property type="match status" value="1"/>
</dbReference>
<dbReference type="PANTHER" id="PTHR12547:SF18">
    <property type="entry name" value="PROTEIN TIS11"/>
    <property type="match status" value="1"/>
</dbReference>
<dbReference type="AlphaFoldDB" id="A0A7S4RF76"/>
<evidence type="ECO:0000256" key="1">
    <source>
        <dbReference type="ARBA" id="ARBA00022723"/>
    </source>
</evidence>
<keyword evidence="1 5" id="KW-0479">Metal-binding</keyword>
<dbReference type="SMART" id="SM00356">
    <property type="entry name" value="ZnF_C3H1"/>
    <property type="match status" value="2"/>
</dbReference>
<dbReference type="GO" id="GO:0008270">
    <property type="term" value="F:zinc ion binding"/>
    <property type="evidence" value="ECO:0007669"/>
    <property type="project" value="UniProtKB-KW"/>
</dbReference>
<accession>A0A7S4RF76</accession>
<organism evidence="8">
    <name type="scientific">Alexandrium monilatum</name>
    <dbReference type="NCBI Taxonomy" id="311494"/>
    <lineage>
        <taxon>Eukaryota</taxon>
        <taxon>Sar</taxon>
        <taxon>Alveolata</taxon>
        <taxon>Dinophyceae</taxon>
        <taxon>Gonyaulacales</taxon>
        <taxon>Pyrocystaceae</taxon>
        <taxon>Alexandrium</taxon>
    </lineage>
</organism>
<keyword evidence="3 5" id="KW-0863">Zinc-finger</keyword>
<dbReference type="Gene3D" id="4.10.1000.10">
    <property type="entry name" value="Zinc finger, CCCH-type"/>
    <property type="match status" value="2"/>
</dbReference>
<dbReference type="EMBL" id="HBNR01047955">
    <property type="protein sequence ID" value="CAE4610219.1"/>
    <property type="molecule type" value="Transcribed_RNA"/>
</dbReference>
<feature type="zinc finger region" description="C3H1-type" evidence="5">
    <location>
        <begin position="31"/>
        <end position="57"/>
    </location>
</feature>
<feature type="region of interest" description="Disordered" evidence="6">
    <location>
        <begin position="107"/>
        <end position="202"/>
    </location>
</feature>
<name>A0A7S4RF76_9DINO</name>
<feature type="compositionally biased region" description="Low complexity" evidence="6">
    <location>
        <begin position="188"/>
        <end position="198"/>
    </location>
</feature>
<reference evidence="8" key="1">
    <citation type="submission" date="2021-01" db="EMBL/GenBank/DDBJ databases">
        <authorList>
            <person name="Corre E."/>
            <person name="Pelletier E."/>
            <person name="Niang G."/>
            <person name="Scheremetjew M."/>
            <person name="Finn R."/>
            <person name="Kale V."/>
            <person name="Holt S."/>
            <person name="Cochrane G."/>
            <person name="Meng A."/>
            <person name="Brown T."/>
            <person name="Cohen L."/>
        </authorList>
    </citation>
    <scope>NUCLEOTIDE SEQUENCE</scope>
    <source>
        <strain evidence="8">CCMP3105</strain>
    </source>
</reference>
<evidence type="ECO:0000256" key="5">
    <source>
        <dbReference type="PROSITE-ProRule" id="PRU00723"/>
    </source>
</evidence>
<evidence type="ECO:0000313" key="8">
    <source>
        <dbReference type="EMBL" id="CAE4610219.1"/>
    </source>
</evidence>
<dbReference type="PANTHER" id="PTHR12547">
    <property type="entry name" value="CCCH ZINC FINGER/TIS11-RELATED"/>
    <property type="match status" value="1"/>
</dbReference>
<feature type="region of interest" description="Disordered" evidence="6">
    <location>
        <begin position="1"/>
        <end position="20"/>
    </location>
</feature>
<feature type="zinc finger region" description="C3H1-type" evidence="5">
    <location>
        <begin position="65"/>
        <end position="93"/>
    </location>
</feature>
<evidence type="ECO:0000256" key="4">
    <source>
        <dbReference type="ARBA" id="ARBA00022833"/>
    </source>
</evidence>
<gene>
    <name evidence="8" type="ORF">AMON00008_LOCUS33444</name>
</gene>